<keyword evidence="1" id="KW-0812">Transmembrane</keyword>
<keyword evidence="3" id="KW-1185">Reference proteome</keyword>
<reference evidence="2 3" key="1">
    <citation type="submission" date="2023-05" db="EMBL/GenBank/DDBJ databases">
        <title>Actinoplanes sp. NEAU-A12 genome sequencing.</title>
        <authorList>
            <person name="Wang Z.-S."/>
        </authorList>
    </citation>
    <scope>NUCLEOTIDE SEQUENCE [LARGE SCALE GENOMIC DNA]</scope>
    <source>
        <strain evidence="2 3">NEAU-A12</strain>
    </source>
</reference>
<evidence type="ECO:0000313" key="2">
    <source>
        <dbReference type="EMBL" id="MDI6102367.1"/>
    </source>
</evidence>
<keyword evidence="1" id="KW-0472">Membrane</keyword>
<feature type="transmembrane region" description="Helical" evidence="1">
    <location>
        <begin position="20"/>
        <end position="40"/>
    </location>
</feature>
<feature type="transmembrane region" description="Helical" evidence="1">
    <location>
        <begin position="80"/>
        <end position="98"/>
    </location>
</feature>
<evidence type="ECO:0000313" key="3">
    <source>
        <dbReference type="Proteomes" id="UP001241758"/>
    </source>
</evidence>
<accession>A0ABT6WRJ9</accession>
<dbReference type="EMBL" id="JASCTH010000019">
    <property type="protein sequence ID" value="MDI6102367.1"/>
    <property type="molecule type" value="Genomic_DNA"/>
</dbReference>
<gene>
    <name evidence="2" type="ORF">QLQ12_27485</name>
</gene>
<organism evidence="2 3">
    <name type="scientific">Actinoplanes sandaracinus</name>
    <dbReference type="NCBI Taxonomy" id="3045177"/>
    <lineage>
        <taxon>Bacteria</taxon>
        <taxon>Bacillati</taxon>
        <taxon>Actinomycetota</taxon>
        <taxon>Actinomycetes</taxon>
        <taxon>Micromonosporales</taxon>
        <taxon>Micromonosporaceae</taxon>
        <taxon>Actinoplanes</taxon>
    </lineage>
</organism>
<feature type="transmembrane region" description="Helical" evidence="1">
    <location>
        <begin position="110"/>
        <end position="129"/>
    </location>
</feature>
<dbReference type="Proteomes" id="UP001241758">
    <property type="component" value="Unassembled WGS sequence"/>
</dbReference>
<evidence type="ECO:0000256" key="1">
    <source>
        <dbReference type="SAM" id="Phobius"/>
    </source>
</evidence>
<sequence>MPQVDDSPDALPAWLLWPVRAIAVVVVLPFRLAGAALTAAGRFLSRYLVTPLAWLCHHVIVIPAAWLWQHLVVIPATWAWHHLVVVPLAWLWRTLLLPSARLLGRVLVKVTGWMVAIPVILIGVPVMWLGEHALVPGARLFHRWILRPLGLAIAATAGFLWTRLLVPAARAITWFLRLGWEGTSWLFRQLYRYLLRPIGLAAAFVWRHTFGALLRALAHVWRTLVTPAGRWIRDEILRPAGAAVRSVLASLGLR</sequence>
<feature type="transmembrane region" description="Helical" evidence="1">
    <location>
        <begin position="149"/>
        <end position="172"/>
    </location>
</feature>
<proteinExistence type="predicted"/>
<keyword evidence="1" id="KW-1133">Transmembrane helix</keyword>
<feature type="transmembrane region" description="Helical" evidence="1">
    <location>
        <begin position="47"/>
        <end position="68"/>
    </location>
</feature>
<comment type="caution">
    <text evidence="2">The sequence shown here is derived from an EMBL/GenBank/DDBJ whole genome shotgun (WGS) entry which is preliminary data.</text>
</comment>
<protein>
    <recommendedName>
        <fullName evidence="4">Integral membrane protein</fullName>
    </recommendedName>
</protein>
<name>A0ABT6WRJ9_9ACTN</name>
<dbReference type="RefSeq" id="WP_282763403.1">
    <property type="nucleotide sequence ID" value="NZ_JASCTH010000019.1"/>
</dbReference>
<evidence type="ECO:0008006" key="4">
    <source>
        <dbReference type="Google" id="ProtNLM"/>
    </source>
</evidence>